<keyword evidence="7" id="KW-0411">Iron-sulfur</keyword>
<feature type="domain" description="4Fe-4S ferredoxin-type" evidence="8">
    <location>
        <begin position="79"/>
        <end position="108"/>
    </location>
</feature>
<feature type="domain" description="4Fe-4S ferredoxin-type" evidence="8">
    <location>
        <begin position="47"/>
        <end position="78"/>
    </location>
</feature>
<evidence type="ECO:0000256" key="3">
    <source>
        <dbReference type="ARBA" id="ARBA00022723"/>
    </source>
</evidence>
<reference evidence="10" key="1">
    <citation type="submission" date="2020-05" db="EMBL/GenBank/DDBJ databases">
        <title>Novel species in genus Nocardioides.</title>
        <authorList>
            <person name="Zhang G."/>
        </authorList>
    </citation>
    <scope>NUCLEOTIDE SEQUENCE [LARGE SCALE GENOMIC DNA]</scope>
    <source>
        <strain evidence="10">zg-1050</strain>
    </source>
</reference>
<keyword evidence="2" id="KW-0004">4Fe-4S</keyword>
<evidence type="ECO:0000313" key="9">
    <source>
        <dbReference type="EMBL" id="QKF07089.1"/>
    </source>
</evidence>
<dbReference type="AlphaFoldDB" id="A0A6M8J6S9"/>
<dbReference type="GO" id="GO:0046872">
    <property type="term" value="F:metal ion binding"/>
    <property type="evidence" value="ECO:0007669"/>
    <property type="project" value="UniProtKB-KW"/>
</dbReference>
<dbReference type="PROSITE" id="PS51379">
    <property type="entry name" value="4FE4S_FER_2"/>
    <property type="match status" value="3"/>
</dbReference>
<evidence type="ECO:0000256" key="5">
    <source>
        <dbReference type="ARBA" id="ARBA00022982"/>
    </source>
</evidence>
<accession>A0A6M8J6S9</accession>
<keyword evidence="6" id="KW-0408">Iron</keyword>
<dbReference type="EMBL" id="CP053716">
    <property type="protein sequence ID" value="QKF07089.1"/>
    <property type="molecule type" value="Genomic_DNA"/>
</dbReference>
<evidence type="ECO:0000256" key="2">
    <source>
        <dbReference type="ARBA" id="ARBA00022485"/>
    </source>
</evidence>
<gene>
    <name evidence="9" type="ORF">HLV38_02295</name>
</gene>
<name>A0A6M8J6S9_9ACTN</name>
<dbReference type="Gene3D" id="3.30.70.20">
    <property type="match status" value="2"/>
</dbReference>
<dbReference type="PROSITE" id="PS00198">
    <property type="entry name" value="4FE4S_FER_1"/>
    <property type="match status" value="1"/>
</dbReference>
<dbReference type="RefSeq" id="WP_173163960.1">
    <property type="nucleotide sequence ID" value="NZ_CP053716.1"/>
</dbReference>
<dbReference type="Proteomes" id="UP000503297">
    <property type="component" value="Chromosome"/>
</dbReference>
<sequence length="182" mass="19899">MTLGFYIDNDRCFGCSTCSMACTTTKLPGNRAVFMRRVRRIRSEEPRALSFVSMSCNHCADPACLRACPQGAYEKLDNGIVRQSHDKCIGCRACIEACPYDAPAYDEESRSVYKCDLCADRLDRGQPPACVESCPGANIAYGELDDLRSQHPDAADRIPGVTPDPAATQPSLLIRVDRALVG</sequence>
<organism evidence="9 10">
    <name type="scientific">Berryella wangjianweii</name>
    <dbReference type="NCBI Taxonomy" id="2734634"/>
    <lineage>
        <taxon>Bacteria</taxon>
        <taxon>Bacillati</taxon>
        <taxon>Actinomycetota</taxon>
        <taxon>Coriobacteriia</taxon>
        <taxon>Eggerthellales</taxon>
        <taxon>Eggerthellaceae</taxon>
        <taxon>Berryella</taxon>
    </lineage>
</organism>
<keyword evidence="5" id="KW-0249">Electron transport</keyword>
<dbReference type="GO" id="GO:0051539">
    <property type="term" value="F:4 iron, 4 sulfur cluster binding"/>
    <property type="evidence" value="ECO:0007669"/>
    <property type="project" value="UniProtKB-KW"/>
</dbReference>
<dbReference type="PANTHER" id="PTHR43177">
    <property type="entry name" value="PROTEIN NRFC"/>
    <property type="match status" value="1"/>
</dbReference>
<protein>
    <submittedName>
        <fullName evidence="9">4Fe-4S dicluster domain-containing protein</fullName>
    </submittedName>
</protein>
<keyword evidence="1" id="KW-0813">Transport</keyword>
<keyword evidence="10" id="KW-1185">Reference proteome</keyword>
<dbReference type="Pfam" id="PF13247">
    <property type="entry name" value="Fer4_11"/>
    <property type="match status" value="1"/>
</dbReference>
<proteinExistence type="predicted"/>
<dbReference type="KEGG" id="bwa:HLV38_02295"/>
<dbReference type="SUPFAM" id="SSF54862">
    <property type="entry name" value="4Fe-4S ferredoxins"/>
    <property type="match status" value="1"/>
</dbReference>
<evidence type="ECO:0000256" key="6">
    <source>
        <dbReference type="ARBA" id="ARBA00023004"/>
    </source>
</evidence>
<evidence type="ECO:0000259" key="8">
    <source>
        <dbReference type="PROSITE" id="PS51379"/>
    </source>
</evidence>
<dbReference type="InterPro" id="IPR017900">
    <property type="entry name" value="4Fe4S_Fe_S_CS"/>
</dbReference>
<keyword evidence="4" id="KW-0677">Repeat</keyword>
<feature type="domain" description="4Fe-4S ferredoxin-type" evidence="8">
    <location>
        <begin position="3"/>
        <end position="32"/>
    </location>
</feature>
<dbReference type="InterPro" id="IPR050954">
    <property type="entry name" value="ET_IronSulfur_Cluster-Binding"/>
</dbReference>
<evidence type="ECO:0000313" key="10">
    <source>
        <dbReference type="Proteomes" id="UP000503297"/>
    </source>
</evidence>
<dbReference type="CDD" id="cd16371">
    <property type="entry name" value="DMSOR_beta_like"/>
    <property type="match status" value="1"/>
</dbReference>
<dbReference type="PANTHER" id="PTHR43177:SF5">
    <property type="entry name" value="ANAEROBIC DIMETHYL SULFOXIDE REDUCTASE CHAIN B-RELATED"/>
    <property type="match status" value="1"/>
</dbReference>
<evidence type="ECO:0000256" key="1">
    <source>
        <dbReference type="ARBA" id="ARBA00022448"/>
    </source>
</evidence>
<dbReference type="InterPro" id="IPR017896">
    <property type="entry name" value="4Fe4S_Fe-S-bd"/>
</dbReference>
<keyword evidence="3" id="KW-0479">Metal-binding</keyword>
<evidence type="ECO:0000256" key="7">
    <source>
        <dbReference type="ARBA" id="ARBA00023014"/>
    </source>
</evidence>
<dbReference type="Pfam" id="PF12800">
    <property type="entry name" value="Fer4_4"/>
    <property type="match status" value="1"/>
</dbReference>
<evidence type="ECO:0000256" key="4">
    <source>
        <dbReference type="ARBA" id="ARBA00022737"/>
    </source>
</evidence>